<dbReference type="Gene3D" id="2.70.150.10">
    <property type="entry name" value="Calcium-transporting ATPase, cytoplasmic transduction domain A"/>
    <property type="match status" value="1"/>
</dbReference>
<feature type="transmembrane region" description="Helical" evidence="12">
    <location>
        <begin position="780"/>
        <end position="798"/>
    </location>
</feature>
<dbReference type="Pfam" id="PF00702">
    <property type="entry name" value="Hydrolase"/>
    <property type="match status" value="1"/>
</dbReference>
<dbReference type="InterPro" id="IPR008250">
    <property type="entry name" value="ATPase_P-typ_transduc_dom_A_sf"/>
</dbReference>
<dbReference type="SUPFAM" id="SSF56784">
    <property type="entry name" value="HAD-like"/>
    <property type="match status" value="1"/>
</dbReference>
<dbReference type="PANTHER" id="PTHR43294:SF21">
    <property type="entry name" value="CATION TRANSPORTING ATPASE"/>
    <property type="match status" value="1"/>
</dbReference>
<dbReference type="SFLD" id="SFLDG00002">
    <property type="entry name" value="C1.7:_P-type_atpase_like"/>
    <property type="match status" value="1"/>
</dbReference>
<comment type="subcellular location">
    <subcellularLocation>
        <location evidence="1">Cell membrane</location>
        <topology evidence="1">Multi-pass membrane protein</topology>
    </subcellularLocation>
</comment>
<dbReference type="InterPro" id="IPR050510">
    <property type="entry name" value="Cation_transp_ATPase_P-type"/>
</dbReference>
<feature type="transmembrane region" description="Helical" evidence="12">
    <location>
        <begin position="804"/>
        <end position="828"/>
    </location>
</feature>
<evidence type="ECO:0000256" key="5">
    <source>
        <dbReference type="ARBA" id="ARBA00022692"/>
    </source>
</evidence>
<dbReference type="InterPro" id="IPR059000">
    <property type="entry name" value="ATPase_P-type_domA"/>
</dbReference>
<keyword evidence="3" id="KW-1003">Cell membrane</keyword>
<feature type="transmembrane region" description="Helical" evidence="12">
    <location>
        <begin position="78"/>
        <end position="95"/>
    </location>
</feature>
<dbReference type="AlphaFoldDB" id="A0A1J4RUP1"/>
<organism evidence="14 15">
    <name type="scientific">Candidatus Berkelbacteria bacterium CG1_02_42_45</name>
    <dbReference type="NCBI Taxonomy" id="1805036"/>
    <lineage>
        <taxon>Bacteria</taxon>
        <taxon>Candidatus Berkelbacteria</taxon>
    </lineage>
</organism>
<feature type="transmembrane region" description="Helical" evidence="12">
    <location>
        <begin position="244"/>
        <end position="261"/>
    </location>
</feature>
<dbReference type="PANTHER" id="PTHR43294">
    <property type="entry name" value="SODIUM/POTASSIUM-TRANSPORTING ATPASE SUBUNIT ALPHA"/>
    <property type="match status" value="1"/>
</dbReference>
<evidence type="ECO:0000256" key="9">
    <source>
        <dbReference type="ARBA" id="ARBA00022967"/>
    </source>
</evidence>
<evidence type="ECO:0000256" key="8">
    <source>
        <dbReference type="ARBA" id="ARBA00022842"/>
    </source>
</evidence>
<feature type="transmembrane region" description="Helical" evidence="12">
    <location>
        <begin position="50"/>
        <end position="72"/>
    </location>
</feature>
<dbReference type="SUPFAM" id="SSF81665">
    <property type="entry name" value="Calcium ATPase, transmembrane domain M"/>
    <property type="match status" value="1"/>
</dbReference>
<evidence type="ECO:0000259" key="13">
    <source>
        <dbReference type="SMART" id="SM00831"/>
    </source>
</evidence>
<dbReference type="GO" id="GO:0005886">
    <property type="term" value="C:plasma membrane"/>
    <property type="evidence" value="ECO:0007669"/>
    <property type="project" value="UniProtKB-SubCell"/>
</dbReference>
<keyword evidence="4" id="KW-0597">Phosphoprotein</keyword>
<evidence type="ECO:0000313" key="14">
    <source>
        <dbReference type="EMBL" id="OIN90060.1"/>
    </source>
</evidence>
<dbReference type="InterPro" id="IPR006068">
    <property type="entry name" value="ATPase_P-typ_cation-transptr_C"/>
</dbReference>
<dbReference type="SUPFAM" id="SSF81653">
    <property type="entry name" value="Calcium ATPase, transduction domain A"/>
    <property type="match status" value="1"/>
</dbReference>
<keyword evidence="11 12" id="KW-0472">Membrane</keyword>
<dbReference type="PRINTS" id="PR00119">
    <property type="entry name" value="CATATPASE"/>
</dbReference>
<dbReference type="GO" id="GO:0016887">
    <property type="term" value="F:ATP hydrolysis activity"/>
    <property type="evidence" value="ECO:0007669"/>
    <property type="project" value="InterPro"/>
</dbReference>
<dbReference type="Gene3D" id="3.40.50.1000">
    <property type="entry name" value="HAD superfamily/HAD-like"/>
    <property type="match status" value="1"/>
</dbReference>
<dbReference type="SUPFAM" id="SSF81660">
    <property type="entry name" value="Metal cation-transporting ATPase, ATP-binding domain N"/>
    <property type="match status" value="1"/>
</dbReference>
<name>A0A1J4RUP1_9BACT</name>
<feature type="transmembrane region" description="Helical" evidence="12">
    <location>
        <begin position="741"/>
        <end position="760"/>
    </location>
</feature>
<dbReference type="GO" id="GO:0030007">
    <property type="term" value="P:intracellular potassium ion homeostasis"/>
    <property type="evidence" value="ECO:0007669"/>
    <property type="project" value="TreeGrafter"/>
</dbReference>
<dbReference type="Pfam" id="PF00122">
    <property type="entry name" value="E1-E2_ATPase"/>
    <property type="match status" value="1"/>
</dbReference>
<evidence type="ECO:0000256" key="7">
    <source>
        <dbReference type="ARBA" id="ARBA00022840"/>
    </source>
</evidence>
<dbReference type="GO" id="GO:0036376">
    <property type="term" value="P:sodium ion export across plasma membrane"/>
    <property type="evidence" value="ECO:0007669"/>
    <property type="project" value="TreeGrafter"/>
</dbReference>
<feature type="transmembrane region" description="Helical" evidence="12">
    <location>
        <begin position="267"/>
        <end position="295"/>
    </location>
</feature>
<dbReference type="Pfam" id="PF00689">
    <property type="entry name" value="Cation_ATPase_C"/>
    <property type="match status" value="1"/>
</dbReference>
<feature type="transmembrane region" description="Helical" evidence="12">
    <location>
        <begin position="713"/>
        <end position="735"/>
    </location>
</feature>
<evidence type="ECO:0000256" key="11">
    <source>
        <dbReference type="ARBA" id="ARBA00023136"/>
    </source>
</evidence>
<dbReference type="Gene3D" id="3.40.1110.10">
    <property type="entry name" value="Calcium-transporting ATPase, cytoplasmic domain N"/>
    <property type="match status" value="1"/>
</dbReference>
<evidence type="ECO:0000256" key="4">
    <source>
        <dbReference type="ARBA" id="ARBA00022553"/>
    </source>
</evidence>
<protein>
    <recommendedName>
        <fullName evidence="13">Cation-transporting P-type ATPase N-terminal domain-containing protein</fullName>
    </recommendedName>
</protein>
<dbReference type="SFLD" id="SFLDF00027">
    <property type="entry name" value="p-type_atpase"/>
    <property type="match status" value="1"/>
</dbReference>
<keyword evidence="7" id="KW-0067">ATP-binding</keyword>
<evidence type="ECO:0000256" key="6">
    <source>
        <dbReference type="ARBA" id="ARBA00022741"/>
    </source>
</evidence>
<dbReference type="GO" id="GO:0005391">
    <property type="term" value="F:P-type sodium:potassium-exchanging transporter activity"/>
    <property type="evidence" value="ECO:0007669"/>
    <property type="project" value="TreeGrafter"/>
</dbReference>
<evidence type="ECO:0000256" key="2">
    <source>
        <dbReference type="ARBA" id="ARBA00005675"/>
    </source>
</evidence>
<dbReference type="GO" id="GO:0005524">
    <property type="term" value="F:ATP binding"/>
    <property type="evidence" value="ECO:0007669"/>
    <property type="project" value="UniProtKB-KW"/>
</dbReference>
<keyword evidence="5 12" id="KW-0812">Transmembrane</keyword>
<dbReference type="SFLD" id="SFLDS00003">
    <property type="entry name" value="Haloacid_Dehalogenase"/>
    <property type="match status" value="1"/>
</dbReference>
<dbReference type="InterPro" id="IPR018303">
    <property type="entry name" value="ATPase_P-typ_P_site"/>
</dbReference>
<dbReference type="EMBL" id="MNUJ01000013">
    <property type="protein sequence ID" value="OIN90060.1"/>
    <property type="molecule type" value="Genomic_DNA"/>
</dbReference>
<accession>A0A1J4RUP1</accession>
<dbReference type="Pfam" id="PF00690">
    <property type="entry name" value="Cation_ATPase_N"/>
    <property type="match status" value="1"/>
</dbReference>
<evidence type="ECO:0000256" key="12">
    <source>
        <dbReference type="SAM" id="Phobius"/>
    </source>
</evidence>
<reference evidence="14 15" key="1">
    <citation type="journal article" date="2016" name="Environ. Microbiol.">
        <title>Genomic resolution of a cold subsurface aquifer community provides metabolic insights for novel microbes adapted to high CO concentrations.</title>
        <authorList>
            <person name="Probst A.J."/>
            <person name="Castelle C.J."/>
            <person name="Singh A."/>
            <person name="Brown C.T."/>
            <person name="Anantharaman K."/>
            <person name="Sharon I."/>
            <person name="Hug L.A."/>
            <person name="Burstein D."/>
            <person name="Emerson J.B."/>
            <person name="Thomas B.C."/>
            <person name="Banfield J.F."/>
        </authorList>
    </citation>
    <scope>NUCLEOTIDE SEQUENCE [LARGE SCALE GENOMIC DNA]</scope>
    <source>
        <strain evidence="14">CG1_02_42_45</strain>
    </source>
</reference>
<evidence type="ECO:0000256" key="1">
    <source>
        <dbReference type="ARBA" id="ARBA00004651"/>
    </source>
</evidence>
<dbReference type="PROSITE" id="PS00154">
    <property type="entry name" value="ATPASE_E1_E2"/>
    <property type="match status" value="1"/>
</dbReference>
<dbReference type="GO" id="GO:1902600">
    <property type="term" value="P:proton transmembrane transport"/>
    <property type="evidence" value="ECO:0007669"/>
    <property type="project" value="TreeGrafter"/>
</dbReference>
<keyword evidence="6" id="KW-0547">Nucleotide-binding</keyword>
<dbReference type="InterPro" id="IPR044492">
    <property type="entry name" value="P_typ_ATPase_HD_dom"/>
</dbReference>
<evidence type="ECO:0000256" key="10">
    <source>
        <dbReference type="ARBA" id="ARBA00022989"/>
    </source>
</evidence>
<dbReference type="FunFam" id="2.70.150.10:FF:000160">
    <property type="entry name" value="Sarcoplasmic/endoplasmic reticulum calcium ATPase 1"/>
    <property type="match status" value="1"/>
</dbReference>
<dbReference type="InterPro" id="IPR023214">
    <property type="entry name" value="HAD_sf"/>
</dbReference>
<dbReference type="Gene3D" id="1.20.1110.10">
    <property type="entry name" value="Calcium-transporting ATPase, transmembrane domain"/>
    <property type="match status" value="1"/>
</dbReference>
<evidence type="ECO:0000313" key="15">
    <source>
        <dbReference type="Proteomes" id="UP000182753"/>
    </source>
</evidence>
<dbReference type="InterPro" id="IPR004014">
    <property type="entry name" value="ATPase_P-typ_cation-transptr_N"/>
</dbReference>
<feature type="transmembrane region" description="Helical" evidence="12">
    <location>
        <begin position="639"/>
        <end position="662"/>
    </location>
</feature>
<evidence type="ECO:0000256" key="3">
    <source>
        <dbReference type="ARBA" id="ARBA00022475"/>
    </source>
</evidence>
<feature type="domain" description="Cation-transporting P-type ATPase N-terminal" evidence="13">
    <location>
        <begin position="2"/>
        <end position="75"/>
    </location>
</feature>
<dbReference type="GO" id="GO:1990573">
    <property type="term" value="P:potassium ion import across plasma membrane"/>
    <property type="evidence" value="ECO:0007669"/>
    <property type="project" value="TreeGrafter"/>
</dbReference>
<dbReference type="InterPro" id="IPR036412">
    <property type="entry name" value="HAD-like_sf"/>
</dbReference>
<comment type="similarity">
    <text evidence="2">Belongs to the cation transport ATPase (P-type) (TC 3.A.3) family. Type IIA subfamily.</text>
</comment>
<keyword evidence="10 12" id="KW-1133">Transmembrane helix</keyword>
<dbReference type="InterPro" id="IPR001757">
    <property type="entry name" value="P_typ_ATPase"/>
</dbReference>
<dbReference type="NCBIfam" id="TIGR01494">
    <property type="entry name" value="ATPase_P-type"/>
    <property type="match status" value="4"/>
</dbReference>
<dbReference type="GO" id="GO:0006883">
    <property type="term" value="P:intracellular sodium ion homeostasis"/>
    <property type="evidence" value="ECO:0007669"/>
    <property type="project" value="TreeGrafter"/>
</dbReference>
<gene>
    <name evidence="14" type="ORF">AUJ40_00640</name>
</gene>
<dbReference type="PRINTS" id="PR00120">
    <property type="entry name" value="HATPASE"/>
</dbReference>
<dbReference type="InterPro" id="IPR023299">
    <property type="entry name" value="ATPase_P-typ_cyto_dom_N"/>
</dbReference>
<keyword evidence="9" id="KW-1278">Translocase</keyword>
<keyword evidence="8" id="KW-0460">Magnesium</keyword>
<proteinExistence type="inferred from homology"/>
<comment type="caution">
    <text evidence="14">The sequence shown here is derived from an EMBL/GenBank/DDBJ whole genome shotgun (WGS) entry which is preliminary data.</text>
</comment>
<dbReference type="Proteomes" id="UP000182753">
    <property type="component" value="Unassembled WGS sequence"/>
</dbReference>
<feature type="transmembrane region" description="Helical" evidence="12">
    <location>
        <begin position="668"/>
        <end position="688"/>
    </location>
</feature>
<dbReference type="SMART" id="SM00831">
    <property type="entry name" value="Cation_ATPase_N"/>
    <property type="match status" value="1"/>
</dbReference>
<dbReference type="InterPro" id="IPR023298">
    <property type="entry name" value="ATPase_P-typ_TM_dom_sf"/>
</dbReference>
<sequence length="840" mass="92670">MNPWQGTTETILKTLETGSAGLKNFEAEKRLFKYGLNSIKRRAPIPIITIFFDQLVDLLVLLLIIAGVLSFILGDSRSGTIIMIIVLINTIIGFSQEYKAEKVIRALAKLLPQMVRVRRDGREKLIKSSHLFPGDIVILGQGDKVPADIRLLEAYDLLANEQALTGESAAVRKEVKEIKDTSPIPSQIFNMLFMGTIVARGEASGVVVATGLKTEFGKIAEKSVAIRKTLSPLQEKIGKMAKRVAIIAAFVVIGLVIYKYFTDRNFISALTFSIAVAAALVPEGLPATISVALSLGARNLAKRRALVRNLVSVETLGSVTVICSDKTGTLTTGEMKVKELWQNPESKLSADELEKAIQNTLVLCNDAEIISENSPDNPTEIALLRFAKDSGAATEKIRKSGRKIAEIPFEAEKRYMRVTYQIGGKKINYLKGAPEVIIELTKIEGKEKKQIEEKFSAFADEGFRVLALAADGQFLALVAIFDPPREGIKEVIDDCQAGNIRLIMLTGDNPLTALSIAKMVGIADDDKVEVIDGKQIDQLSDVQLRGHLQREPIFARILPEHKFRIVDNLMKMGEIVAVTGDGVNDAPALKRADIGIAMGEKGTDVSREAADLVLLDDNFATIVHAIKEGRAIFDNIKKFLFYIFSSNFGELLTVVIGMIFGLPLPISAIQILCVDVGTDVLPSMALIFEPQEREIMKTKPRSKDVQLLTGKSFLHLSAIGLIMGGGAVLNFTYIMRLSGNYQAATTASLLTLVIVQVFNVFLSRCPNVSIFRYRFWRNHYLIAAEVFSLALILAMIYLPSMDRYLQTAILPSTLWLRALMFGVILLVLEEIYKYVRKNYK</sequence>